<feature type="domain" description="HTH arsR-type" evidence="1">
    <location>
        <begin position="15"/>
        <end position="107"/>
    </location>
</feature>
<dbReference type="Gene3D" id="1.10.10.10">
    <property type="entry name" value="Winged helix-like DNA-binding domain superfamily/Winged helix DNA-binding domain"/>
    <property type="match status" value="1"/>
</dbReference>
<dbReference type="EMBL" id="BAABIS010000001">
    <property type="protein sequence ID" value="GAA4873776.1"/>
    <property type="molecule type" value="Genomic_DNA"/>
</dbReference>
<evidence type="ECO:0000259" key="1">
    <source>
        <dbReference type="SMART" id="SM00418"/>
    </source>
</evidence>
<dbReference type="InterPro" id="IPR036388">
    <property type="entry name" value="WH-like_DNA-bd_sf"/>
</dbReference>
<dbReference type="RefSeq" id="WP_345700127.1">
    <property type="nucleotide sequence ID" value="NZ_BAABIS010000001.1"/>
</dbReference>
<dbReference type="Pfam" id="PF12840">
    <property type="entry name" value="HTH_20"/>
    <property type="match status" value="1"/>
</dbReference>
<protein>
    <submittedName>
        <fullName evidence="2">Helix-turn-helix domain-containing protein</fullName>
    </submittedName>
</protein>
<sequence length="196" mass="21333">MSDDPPTEIRLTDPRALRAYAHPTRMALVGLLRREGPLTATRAAELLGTESVASCSFHLRQLAKYGLVEEAGGGRGREKPWRATATFTSWDAAPDDPAAATAGEALQRAVLDSHYERAVNWLAASADEPREWREAAGAGDTVVQVTAAELAELTERFAELTRPYLERVRDPGRQPEGSRPVVLVQLALPAGPEVRR</sequence>
<dbReference type="Proteomes" id="UP001501752">
    <property type="component" value="Unassembled WGS sequence"/>
</dbReference>
<dbReference type="InterPro" id="IPR011991">
    <property type="entry name" value="ArsR-like_HTH"/>
</dbReference>
<proteinExistence type="predicted"/>
<dbReference type="InterPro" id="IPR001845">
    <property type="entry name" value="HTH_ArsR_DNA-bd_dom"/>
</dbReference>
<gene>
    <name evidence="2" type="ORF">GCM10023235_61210</name>
</gene>
<name>A0ABP9EAM3_9ACTN</name>
<keyword evidence="3" id="KW-1185">Reference proteome</keyword>
<evidence type="ECO:0000313" key="3">
    <source>
        <dbReference type="Proteomes" id="UP001501752"/>
    </source>
</evidence>
<dbReference type="CDD" id="cd00090">
    <property type="entry name" value="HTH_ARSR"/>
    <property type="match status" value="1"/>
</dbReference>
<organism evidence="2 3">
    <name type="scientific">Kitasatospora terrestris</name>
    <dbReference type="NCBI Taxonomy" id="258051"/>
    <lineage>
        <taxon>Bacteria</taxon>
        <taxon>Bacillati</taxon>
        <taxon>Actinomycetota</taxon>
        <taxon>Actinomycetes</taxon>
        <taxon>Kitasatosporales</taxon>
        <taxon>Streptomycetaceae</taxon>
        <taxon>Kitasatospora</taxon>
    </lineage>
</organism>
<accession>A0ABP9EAM3</accession>
<evidence type="ECO:0000313" key="2">
    <source>
        <dbReference type="EMBL" id="GAA4873776.1"/>
    </source>
</evidence>
<dbReference type="InterPro" id="IPR036390">
    <property type="entry name" value="WH_DNA-bd_sf"/>
</dbReference>
<comment type="caution">
    <text evidence="2">The sequence shown here is derived from an EMBL/GenBank/DDBJ whole genome shotgun (WGS) entry which is preliminary data.</text>
</comment>
<dbReference type="SUPFAM" id="SSF46785">
    <property type="entry name" value="Winged helix' DNA-binding domain"/>
    <property type="match status" value="1"/>
</dbReference>
<reference evidence="3" key="1">
    <citation type="journal article" date="2019" name="Int. J. Syst. Evol. Microbiol.">
        <title>The Global Catalogue of Microorganisms (GCM) 10K type strain sequencing project: providing services to taxonomists for standard genome sequencing and annotation.</title>
        <authorList>
            <consortium name="The Broad Institute Genomics Platform"/>
            <consortium name="The Broad Institute Genome Sequencing Center for Infectious Disease"/>
            <person name="Wu L."/>
            <person name="Ma J."/>
        </authorList>
    </citation>
    <scope>NUCLEOTIDE SEQUENCE [LARGE SCALE GENOMIC DNA]</scope>
    <source>
        <strain evidence="3">JCM 13006</strain>
    </source>
</reference>
<dbReference type="SMART" id="SM00418">
    <property type="entry name" value="HTH_ARSR"/>
    <property type="match status" value="1"/>
</dbReference>